<dbReference type="RefSeq" id="WP_075126267.1">
    <property type="nucleotide sequence ID" value="NZ_MSIE01000025.1"/>
</dbReference>
<evidence type="ECO:0000256" key="2">
    <source>
        <dbReference type="ARBA" id="ARBA00022448"/>
    </source>
</evidence>
<keyword evidence="6 10" id="KW-0067">ATP-binding</keyword>
<dbReference type="PROSITE" id="PS50893">
    <property type="entry name" value="ABC_TRANSPORTER_2"/>
    <property type="match status" value="2"/>
</dbReference>
<dbReference type="InterPro" id="IPR003439">
    <property type="entry name" value="ABC_transporter-like_ATP-bd"/>
</dbReference>
<feature type="domain" description="ABC transporter" evidence="9">
    <location>
        <begin position="5"/>
        <end position="241"/>
    </location>
</feature>
<dbReference type="FunFam" id="3.40.50.300:FF:000127">
    <property type="entry name" value="Ribose import ATP-binding protein RbsA"/>
    <property type="match status" value="1"/>
</dbReference>
<keyword evidence="5" id="KW-0547">Nucleotide-binding</keyword>
<gene>
    <name evidence="10" type="ORF">BU204_14915</name>
</gene>
<dbReference type="Pfam" id="PF00005">
    <property type="entry name" value="ABC_tran"/>
    <property type="match status" value="2"/>
</dbReference>
<dbReference type="InterPro" id="IPR003593">
    <property type="entry name" value="AAA+_ATPase"/>
</dbReference>
<evidence type="ECO:0000256" key="7">
    <source>
        <dbReference type="ARBA" id="ARBA00022967"/>
    </source>
</evidence>
<evidence type="ECO:0000256" key="1">
    <source>
        <dbReference type="ARBA" id="ARBA00004202"/>
    </source>
</evidence>
<dbReference type="Gene3D" id="3.40.50.300">
    <property type="entry name" value="P-loop containing nucleotide triphosphate hydrolases"/>
    <property type="match status" value="2"/>
</dbReference>
<dbReference type="SUPFAM" id="SSF52540">
    <property type="entry name" value="P-loop containing nucleoside triphosphate hydrolases"/>
    <property type="match status" value="2"/>
</dbReference>
<dbReference type="InterPro" id="IPR050107">
    <property type="entry name" value="ABC_carbohydrate_import_ATPase"/>
</dbReference>
<dbReference type="PANTHER" id="PTHR43790:SF9">
    <property type="entry name" value="GALACTOFURANOSE TRANSPORTER ATP-BINDING PROTEIN YTFR"/>
    <property type="match status" value="1"/>
</dbReference>
<dbReference type="Proteomes" id="UP000185596">
    <property type="component" value="Unassembled WGS sequence"/>
</dbReference>
<dbReference type="PANTHER" id="PTHR43790">
    <property type="entry name" value="CARBOHYDRATE TRANSPORT ATP-BINDING PROTEIN MG119-RELATED"/>
    <property type="match status" value="1"/>
</dbReference>
<evidence type="ECO:0000256" key="3">
    <source>
        <dbReference type="ARBA" id="ARBA00022475"/>
    </source>
</evidence>
<dbReference type="SMART" id="SM00382">
    <property type="entry name" value="AAA"/>
    <property type="match status" value="2"/>
</dbReference>
<evidence type="ECO:0000256" key="4">
    <source>
        <dbReference type="ARBA" id="ARBA00022737"/>
    </source>
</evidence>
<dbReference type="AlphaFoldDB" id="A0A1Q8CQY9"/>
<dbReference type="GO" id="GO:0016887">
    <property type="term" value="F:ATP hydrolysis activity"/>
    <property type="evidence" value="ECO:0007669"/>
    <property type="project" value="InterPro"/>
</dbReference>
<evidence type="ECO:0000259" key="9">
    <source>
        <dbReference type="PROSITE" id="PS50893"/>
    </source>
</evidence>
<reference evidence="10 11" key="1">
    <citation type="submission" date="2016-12" db="EMBL/GenBank/DDBJ databases">
        <title>The draft genome sequence of Actinophytocola sp. 11-183.</title>
        <authorList>
            <person name="Wang W."/>
            <person name="Yuan L."/>
        </authorList>
    </citation>
    <scope>NUCLEOTIDE SEQUENCE [LARGE SCALE GENOMIC DNA]</scope>
    <source>
        <strain evidence="10 11">11-183</strain>
    </source>
</reference>
<protein>
    <submittedName>
        <fullName evidence="10">Sugar ABC transporter ATP-binding protein</fullName>
    </submittedName>
</protein>
<dbReference type="InterPro" id="IPR027417">
    <property type="entry name" value="P-loop_NTPase"/>
</dbReference>
<evidence type="ECO:0000313" key="10">
    <source>
        <dbReference type="EMBL" id="OLF16757.1"/>
    </source>
</evidence>
<keyword evidence="4" id="KW-0677">Repeat</keyword>
<dbReference type="OrthoDB" id="7757085at2"/>
<proteinExistence type="predicted"/>
<dbReference type="InterPro" id="IPR017871">
    <property type="entry name" value="ABC_transporter-like_CS"/>
</dbReference>
<comment type="caution">
    <text evidence="10">The sequence shown here is derived from an EMBL/GenBank/DDBJ whole genome shotgun (WGS) entry which is preliminary data.</text>
</comment>
<organism evidence="10 11">
    <name type="scientific">Actinophytocola xanthii</name>
    <dbReference type="NCBI Taxonomy" id="1912961"/>
    <lineage>
        <taxon>Bacteria</taxon>
        <taxon>Bacillati</taxon>
        <taxon>Actinomycetota</taxon>
        <taxon>Actinomycetes</taxon>
        <taxon>Pseudonocardiales</taxon>
        <taxon>Pseudonocardiaceae</taxon>
    </lineage>
</organism>
<dbReference type="PROSITE" id="PS00211">
    <property type="entry name" value="ABC_TRANSPORTER_1"/>
    <property type="match status" value="1"/>
</dbReference>
<name>A0A1Q8CQY9_9PSEU</name>
<dbReference type="CDD" id="cd03215">
    <property type="entry name" value="ABC_Carb_Monos_II"/>
    <property type="match status" value="1"/>
</dbReference>
<evidence type="ECO:0000313" key="11">
    <source>
        <dbReference type="Proteomes" id="UP000185596"/>
    </source>
</evidence>
<dbReference type="GO" id="GO:0005886">
    <property type="term" value="C:plasma membrane"/>
    <property type="evidence" value="ECO:0007669"/>
    <property type="project" value="UniProtKB-SubCell"/>
</dbReference>
<evidence type="ECO:0000256" key="8">
    <source>
        <dbReference type="ARBA" id="ARBA00023136"/>
    </source>
</evidence>
<keyword evidence="8" id="KW-0472">Membrane</keyword>
<evidence type="ECO:0000256" key="6">
    <source>
        <dbReference type="ARBA" id="ARBA00022840"/>
    </source>
</evidence>
<keyword evidence="11" id="KW-1185">Reference proteome</keyword>
<keyword evidence="7" id="KW-1278">Translocase</keyword>
<keyword evidence="3" id="KW-1003">Cell membrane</keyword>
<evidence type="ECO:0000256" key="5">
    <source>
        <dbReference type="ARBA" id="ARBA00022741"/>
    </source>
</evidence>
<dbReference type="CDD" id="cd03216">
    <property type="entry name" value="ABC_Carb_Monos_I"/>
    <property type="match status" value="1"/>
</dbReference>
<dbReference type="EMBL" id="MSIE01000025">
    <property type="protein sequence ID" value="OLF16757.1"/>
    <property type="molecule type" value="Genomic_DNA"/>
</dbReference>
<comment type="subcellular location">
    <subcellularLocation>
        <location evidence="1">Cell membrane</location>
        <topology evidence="1">Peripheral membrane protein</topology>
    </subcellularLocation>
</comment>
<keyword evidence="2" id="KW-0813">Transport</keyword>
<sequence>MDSVLVATAIGKRFPGVIALSDVDLTLRAGEVHALVGENGAGKSTLIKVLTGVYTPDEGTLHHLGRPVRFGGPAEAQAAGISTVYQEVNLVPMQSVASNLFLGREPRTRFGLLDFRAMNEAATQLLGSYGIRVDVTRPLRTLGMGVQQMVAVARAADTRARVVILDEPTSSLEPREVDTLFGIVERLRADGVAVLYVSHRLDELYRICDQVTVLRDGRVVHSGPMDELPRLRLVATMLGRDLEEVRREGATKFEGEHAAEEAAPVLAATGLTVKHRLDSVEVTVRPGEIVGLGGLLGAGRSETALAIAGALPLDDGEVTVAGRSVRGGSVAAAMRAGVVLLPEDRKADGILPDLSVRENIVLAALPRLSAAGLVSRRRQDSIVETFMQRLRIKAASPDQRVGELSGGNQQKVLLARLLCMQPKVLLLDEPTRGIDVGAKAEVQALVDELAKDGLAVVLISSEFEEVVEGSDAIVVLREGRVVTRLEGADVNEASLLAALAEEH</sequence>
<accession>A0A1Q8CQY9</accession>
<dbReference type="GO" id="GO:0005524">
    <property type="term" value="F:ATP binding"/>
    <property type="evidence" value="ECO:0007669"/>
    <property type="project" value="UniProtKB-KW"/>
</dbReference>
<dbReference type="STRING" id="1912961.BU204_14915"/>
<feature type="domain" description="ABC transporter" evidence="9">
    <location>
        <begin position="245"/>
        <end position="503"/>
    </location>
</feature>